<dbReference type="EMBL" id="UINC01073363">
    <property type="protein sequence ID" value="SVC09687.1"/>
    <property type="molecule type" value="Genomic_DNA"/>
</dbReference>
<accession>A0A382JEN0</accession>
<evidence type="ECO:0000313" key="1">
    <source>
        <dbReference type="EMBL" id="SVC09687.1"/>
    </source>
</evidence>
<dbReference type="AlphaFoldDB" id="A0A382JEN0"/>
<protein>
    <submittedName>
        <fullName evidence="1">Uncharacterized protein</fullName>
    </submittedName>
</protein>
<name>A0A382JEN0_9ZZZZ</name>
<proteinExistence type="predicted"/>
<sequence>MIRSSIFYYLPILFIIGFLDAQTELDELKNNSDSESMVRVCGTAPPTIDEILFSKLETEQWLQDNDSRDDSLLIVYVAWHVIHA</sequence>
<feature type="non-terminal residue" evidence="1">
    <location>
        <position position="84"/>
    </location>
</feature>
<gene>
    <name evidence="1" type="ORF">METZ01_LOCUS262541</name>
</gene>
<reference evidence="1" key="1">
    <citation type="submission" date="2018-05" db="EMBL/GenBank/DDBJ databases">
        <authorList>
            <person name="Lanie J.A."/>
            <person name="Ng W.-L."/>
            <person name="Kazmierczak K.M."/>
            <person name="Andrzejewski T.M."/>
            <person name="Davidsen T.M."/>
            <person name="Wayne K.J."/>
            <person name="Tettelin H."/>
            <person name="Glass J.I."/>
            <person name="Rusch D."/>
            <person name="Podicherti R."/>
            <person name="Tsui H.-C.T."/>
            <person name="Winkler M.E."/>
        </authorList>
    </citation>
    <scope>NUCLEOTIDE SEQUENCE</scope>
</reference>
<organism evidence="1">
    <name type="scientific">marine metagenome</name>
    <dbReference type="NCBI Taxonomy" id="408172"/>
    <lineage>
        <taxon>unclassified sequences</taxon>
        <taxon>metagenomes</taxon>
        <taxon>ecological metagenomes</taxon>
    </lineage>
</organism>